<feature type="transmembrane region" description="Helical" evidence="5">
    <location>
        <begin position="178"/>
        <end position="198"/>
    </location>
</feature>
<evidence type="ECO:0000256" key="6">
    <source>
        <dbReference type="SAM" id="SignalP"/>
    </source>
</evidence>
<dbReference type="Proteomes" id="UP000192639">
    <property type="component" value="Unassembled WGS sequence"/>
</dbReference>
<dbReference type="InterPro" id="IPR006838">
    <property type="entry name" value="ADTRP_AIG1"/>
</dbReference>
<keyword evidence="8" id="KW-1185">Reference proteome</keyword>
<keyword evidence="2 5" id="KW-0812">Transmembrane</keyword>
<keyword evidence="3 5" id="KW-1133">Transmembrane helix</keyword>
<reference evidence="7 8" key="1">
    <citation type="journal article" date="2017" name="Environ. Microbiol.">
        <title>Decay of the glycolytic pathway and adaptation to intranuclear parasitism within Enterocytozoonidae microsporidia.</title>
        <authorList>
            <person name="Wiredu Boakye D."/>
            <person name="Jaroenlak P."/>
            <person name="Prachumwat A."/>
            <person name="Williams T.A."/>
            <person name="Bateman K.S."/>
            <person name="Itsathitphaisarn O."/>
            <person name="Sritunyalucksana K."/>
            <person name="Paszkiewicz K.H."/>
            <person name="Moore K.A."/>
            <person name="Stentiford G.D."/>
            <person name="Williams B.A."/>
        </authorList>
    </citation>
    <scope>NUCLEOTIDE SEQUENCE [LARGE SCALE GENOMIC DNA]</scope>
    <source>
        <strain evidence="7 8">GB1</strain>
    </source>
</reference>
<dbReference type="GO" id="GO:0016020">
    <property type="term" value="C:membrane"/>
    <property type="evidence" value="ECO:0007669"/>
    <property type="project" value="InterPro"/>
</dbReference>
<comment type="caution">
    <text evidence="7">The sequence shown here is derived from an EMBL/GenBank/DDBJ whole genome shotgun (WGS) entry which is preliminary data.</text>
</comment>
<feature type="transmembrane region" description="Helical" evidence="5">
    <location>
        <begin position="71"/>
        <end position="90"/>
    </location>
</feature>
<dbReference type="AlphaFoldDB" id="A0A1Y1S9F5"/>
<evidence type="ECO:0000256" key="4">
    <source>
        <dbReference type="ARBA" id="ARBA00023136"/>
    </source>
</evidence>
<feature type="transmembrane region" description="Helical" evidence="5">
    <location>
        <begin position="137"/>
        <end position="158"/>
    </location>
</feature>
<evidence type="ECO:0000313" key="8">
    <source>
        <dbReference type="Proteomes" id="UP000192639"/>
    </source>
</evidence>
<name>A0A1Y1S9F5_9MICR</name>
<sequence>MFGFLLRMALLGCGIAGNADFLLSNDELAFLYSMPGGKNRFLSYLCNNIAICTLVLGVFKKISLFRRIHSLMMTFSLSFQFTMVTIYWTYKNTFPKYARLIRTGDQRLDVFIEYARHLALFLACLVDPFMLPRCSKFLRIILFGFSSGYIAMLCHLHTTHGFWAYLFLEHVDGVQKCAFFACLILLPQIFYTILLIFMPSRAPKTRKSQ</sequence>
<feature type="transmembrane region" description="Helical" evidence="5">
    <location>
        <begin position="41"/>
        <end position="59"/>
    </location>
</feature>
<dbReference type="Pfam" id="PF04750">
    <property type="entry name" value="Far-17a_AIG1"/>
    <property type="match status" value="1"/>
</dbReference>
<comment type="subcellular location">
    <subcellularLocation>
        <location evidence="1">Endomembrane system</location>
        <topology evidence="1">Multi-pass membrane protein</topology>
    </subcellularLocation>
</comment>
<proteinExistence type="predicted"/>
<feature type="chain" id="PRO_5013390654" evidence="6">
    <location>
        <begin position="17"/>
        <end position="209"/>
    </location>
</feature>
<keyword evidence="6" id="KW-0732">Signal</keyword>
<dbReference type="OrthoDB" id="10441790at2759"/>
<protein>
    <submittedName>
        <fullName evidence="7">Uncharacterized protein</fullName>
    </submittedName>
</protein>
<evidence type="ECO:0000256" key="3">
    <source>
        <dbReference type="ARBA" id="ARBA00022989"/>
    </source>
</evidence>
<evidence type="ECO:0000313" key="7">
    <source>
        <dbReference type="EMBL" id="ORD95106.1"/>
    </source>
</evidence>
<evidence type="ECO:0000256" key="2">
    <source>
        <dbReference type="ARBA" id="ARBA00022692"/>
    </source>
</evidence>
<evidence type="ECO:0000256" key="5">
    <source>
        <dbReference type="SAM" id="Phobius"/>
    </source>
</evidence>
<organism evidence="7 8">
    <name type="scientific">Enterospora canceri</name>
    <dbReference type="NCBI Taxonomy" id="1081671"/>
    <lineage>
        <taxon>Eukaryota</taxon>
        <taxon>Fungi</taxon>
        <taxon>Fungi incertae sedis</taxon>
        <taxon>Microsporidia</taxon>
        <taxon>Enterocytozoonidae</taxon>
        <taxon>Enterospora</taxon>
    </lineage>
</organism>
<dbReference type="VEuPathDB" id="MicrosporidiaDB:ECANGB1_2778"/>
<feature type="signal peptide" evidence="6">
    <location>
        <begin position="1"/>
        <end position="16"/>
    </location>
</feature>
<dbReference type="GO" id="GO:0012505">
    <property type="term" value="C:endomembrane system"/>
    <property type="evidence" value="ECO:0007669"/>
    <property type="project" value="UniProtKB-SubCell"/>
</dbReference>
<evidence type="ECO:0000256" key="1">
    <source>
        <dbReference type="ARBA" id="ARBA00004127"/>
    </source>
</evidence>
<accession>A0A1Y1S9F5</accession>
<gene>
    <name evidence="7" type="ORF">ECANGB1_2778</name>
</gene>
<keyword evidence="4 5" id="KW-0472">Membrane</keyword>
<dbReference type="EMBL" id="LWDP01000003">
    <property type="protein sequence ID" value="ORD95106.1"/>
    <property type="molecule type" value="Genomic_DNA"/>
</dbReference>